<dbReference type="WBParaSite" id="L893_g4731.t1">
    <property type="protein sequence ID" value="L893_g4731.t1"/>
    <property type="gene ID" value="L893_g4731"/>
</dbReference>
<dbReference type="Proteomes" id="UP000095287">
    <property type="component" value="Unplaced"/>
</dbReference>
<organism evidence="1 2">
    <name type="scientific">Steinernema glaseri</name>
    <dbReference type="NCBI Taxonomy" id="37863"/>
    <lineage>
        <taxon>Eukaryota</taxon>
        <taxon>Metazoa</taxon>
        <taxon>Ecdysozoa</taxon>
        <taxon>Nematoda</taxon>
        <taxon>Chromadorea</taxon>
        <taxon>Rhabditida</taxon>
        <taxon>Tylenchina</taxon>
        <taxon>Panagrolaimomorpha</taxon>
        <taxon>Strongyloidoidea</taxon>
        <taxon>Steinernematidae</taxon>
        <taxon>Steinernema</taxon>
    </lineage>
</organism>
<accession>A0A1I8ADW2</accession>
<evidence type="ECO:0000313" key="1">
    <source>
        <dbReference type="Proteomes" id="UP000095287"/>
    </source>
</evidence>
<keyword evidence="1" id="KW-1185">Reference proteome</keyword>
<evidence type="ECO:0000313" key="2">
    <source>
        <dbReference type="WBParaSite" id="L893_g4731.t1"/>
    </source>
</evidence>
<proteinExistence type="predicted"/>
<protein>
    <submittedName>
        <fullName evidence="2">NUMOD4 domain-containing protein</fullName>
    </submittedName>
</protein>
<reference evidence="2" key="1">
    <citation type="submission" date="2016-11" db="UniProtKB">
        <authorList>
            <consortium name="WormBaseParasite"/>
        </authorList>
    </citation>
    <scope>IDENTIFICATION</scope>
</reference>
<sequence>MPYYLQELGGVWKRVEDGRKGVYFSESKD</sequence>
<name>A0A1I8ADW2_9BILA</name>
<dbReference type="AlphaFoldDB" id="A0A1I8ADW2"/>